<feature type="transmembrane region" description="Helical" evidence="1">
    <location>
        <begin position="113"/>
        <end position="138"/>
    </location>
</feature>
<feature type="transmembrane region" description="Helical" evidence="1">
    <location>
        <begin position="12"/>
        <end position="38"/>
    </location>
</feature>
<comment type="caution">
    <text evidence="2">The sequence shown here is derived from an EMBL/GenBank/DDBJ whole genome shotgun (WGS) entry which is preliminary data.</text>
</comment>
<sequence length="653" mass="66613">MAGKRRSNADIASGALPAIVVVLAAAAFGLVVALVSGLGASPAGWQLGLALVVAVGLGFAATPAVRDAYAEFVGARGSSARGWPGPVRIAVVALAVVVLALICWVHWGEPGRVLFSLARALVGLFAYALPVLPLFALLPTAATSRVPVPWGVLRRRDRAEYLRLARVAAGAATVAVLGRWVGVALVTTGLFHLLRGAPGTAFGAHRLAGGLIGMAVAGPLAALLSNAAALALLFAVLVCAALVITGHLYRHLTRWPSVAALALLIVVPLVSTGVSHHVGYDHYLGVRDDRVVVIAGLSPIHRQEVEDAGVALVDVPAAMRDVLRGGLRVKDPADGRNIAKGLADPAQAAAESLQDGGLKLKAGECFTFVGGSSGFRYTAPCNGEHTGEVFYVGRLPFRDNPGTQVRDAAARGICEKSYGGYLGVPFGSSYLPMEAPVVQGGGWQPKPLVACVFGTVGPWSLKGTRTIAALAQPGDWSPGEGCKATPESGLKVAAEAPNARCVAPGKAARLDNPGPAVIDAEFAPLGRAAGNGRVGLACLDADATTGYYATVGGDGILELVKQTGAERVKVQSAGKARASSSPSPQTAITPVQLSCKPVEGGTQVDASAGNGRKIAFTDQTAPVTRYAPRLVVEAAEAPVTATVSLFAAVLPGA</sequence>
<keyword evidence="1" id="KW-1133">Transmembrane helix</keyword>
<proteinExistence type="predicted"/>
<organism evidence="2 3">
    <name type="scientific">Virgisporangium aliadipatigenens</name>
    <dbReference type="NCBI Taxonomy" id="741659"/>
    <lineage>
        <taxon>Bacteria</taxon>
        <taxon>Bacillati</taxon>
        <taxon>Actinomycetota</taxon>
        <taxon>Actinomycetes</taxon>
        <taxon>Micromonosporales</taxon>
        <taxon>Micromonosporaceae</taxon>
        <taxon>Virgisporangium</taxon>
    </lineage>
</organism>
<feature type="transmembrane region" description="Helical" evidence="1">
    <location>
        <begin position="44"/>
        <end position="65"/>
    </location>
</feature>
<name>A0A8J3YMF2_9ACTN</name>
<keyword evidence="3" id="KW-1185">Reference proteome</keyword>
<feature type="transmembrane region" description="Helical" evidence="1">
    <location>
        <begin position="255"/>
        <end position="274"/>
    </location>
</feature>
<keyword evidence="1" id="KW-0472">Membrane</keyword>
<evidence type="ECO:0000313" key="2">
    <source>
        <dbReference type="EMBL" id="GIJ46418.1"/>
    </source>
</evidence>
<evidence type="ECO:0000313" key="3">
    <source>
        <dbReference type="Proteomes" id="UP000619260"/>
    </source>
</evidence>
<dbReference type="RefSeq" id="WP_203899946.1">
    <property type="nucleotide sequence ID" value="NZ_BOPF01000010.1"/>
</dbReference>
<feature type="transmembrane region" description="Helical" evidence="1">
    <location>
        <begin position="86"/>
        <end position="107"/>
    </location>
</feature>
<evidence type="ECO:0000256" key="1">
    <source>
        <dbReference type="SAM" id="Phobius"/>
    </source>
</evidence>
<dbReference type="Proteomes" id="UP000619260">
    <property type="component" value="Unassembled WGS sequence"/>
</dbReference>
<feature type="transmembrane region" description="Helical" evidence="1">
    <location>
        <begin position="164"/>
        <end position="191"/>
    </location>
</feature>
<dbReference type="EMBL" id="BOPF01000010">
    <property type="protein sequence ID" value="GIJ46418.1"/>
    <property type="molecule type" value="Genomic_DNA"/>
</dbReference>
<feature type="transmembrane region" description="Helical" evidence="1">
    <location>
        <begin position="230"/>
        <end position="249"/>
    </location>
</feature>
<reference evidence="2" key="1">
    <citation type="submission" date="2021-01" db="EMBL/GenBank/DDBJ databases">
        <title>Whole genome shotgun sequence of Virgisporangium aliadipatigenens NBRC 105644.</title>
        <authorList>
            <person name="Komaki H."/>
            <person name="Tamura T."/>
        </authorList>
    </citation>
    <scope>NUCLEOTIDE SEQUENCE</scope>
    <source>
        <strain evidence="2">NBRC 105644</strain>
    </source>
</reference>
<gene>
    <name evidence="2" type="ORF">Val02_33040</name>
</gene>
<keyword evidence="1" id="KW-0812">Transmembrane</keyword>
<accession>A0A8J3YMF2</accession>
<dbReference type="AlphaFoldDB" id="A0A8J3YMF2"/>
<feature type="transmembrane region" description="Helical" evidence="1">
    <location>
        <begin position="203"/>
        <end position="223"/>
    </location>
</feature>
<protein>
    <submittedName>
        <fullName evidence="2">Uncharacterized protein</fullName>
    </submittedName>
</protein>